<keyword evidence="3" id="KW-1185">Reference proteome</keyword>
<reference evidence="2 3" key="1">
    <citation type="journal article" date="2018" name="Sci. Rep.">
        <title>Genomic signatures of local adaptation to the degree of environmental predictability in rotifers.</title>
        <authorList>
            <person name="Franch-Gras L."/>
            <person name="Hahn C."/>
            <person name="Garcia-Roger E.M."/>
            <person name="Carmona M.J."/>
            <person name="Serra M."/>
            <person name="Gomez A."/>
        </authorList>
    </citation>
    <scope>NUCLEOTIDE SEQUENCE [LARGE SCALE GENOMIC DNA]</scope>
    <source>
        <strain evidence="2">HYR1</strain>
    </source>
</reference>
<proteinExistence type="predicted"/>
<keyword evidence="1" id="KW-1133">Transmembrane helix</keyword>
<sequence>MSKIGKFKLSSVTNGLALHTVTAGNGIESFSTTFIVVTISYLKKLIKILDIIKKQNAFEERKKIVHIILNVMCFVRKIFGNPCMVIDSVHCRKMSNVLNFLRDSVTMSIDLTLIFATILMFTLHHKEYLK</sequence>
<dbReference type="AlphaFoldDB" id="A0A3M7PBZ4"/>
<keyword evidence="1" id="KW-0812">Transmembrane</keyword>
<feature type="transmembrane region" description="Helical" evidence="1">
    <location>
        <begin position="104"/>
        <end position="123"/>
    </location>
</feature>
<organism evidence="2 3">
    <name type="scientific">Brachionus plicatilis</name>
    <name type="common">Marine rotifer</name>
    <name type="synonym">Brachionus muelleri</name>
    <dbReference type="NCBI Taxonomy" id="10195"/>
    <lineage>
        <taxon>Eukaryota</taxon>
        <taxon>Metazoa</taxon>
        <taxon>Spiralia</taxon>
        <taxon>Gnathifera</taxon>
        <taxon>Rotifera</taxon>
        <taxon>Eurotatoria</taxon>
        <taxon>Monogononta</taxon>
        <taxon>Pseudotrocha</taxon>
        <taxon>Ploima</taxon>
        <taxon>Brachionidae</taxon>
        <taxon>Brachionus</taxon>
    </lineage>
</organism>
<dbReference type="EMBL" id="REGN01012146">
    <property type="protein sequence ID" value="RMZ96489.1"/>
    <property type="molecule type" value="Genomic_DNA"/>
</dbReference>
<evidence type="ECO:0000256" key="1">
    <source>
        <dbReference type="SAM" id="Phobius"/>
    </source>
</evidence>
<dbReference type="Proteomes" id="UP000276133">
    <property type="component" value="Unassembled WGS sequence"/>
</dbReference>
<gene>
    <name evidence="2" type="ORF">BpHYR1_004809</name>
</gene>
<evidence type="ECO:0000313" key="2">
    <source>
        <dbReference type="EMBL" id="RMZ96489.1"/>
    </source>
</evidence>
<feature type="transmembrane region" description="Helical" evidence="1">
    <location>
        <begin position="63"/>
        <end position="79"/>
    </location>
</feature>
<comment type="caution">
    <text evidence="2">The sequence shown here is derived from an EMBL/GenBank/DDBJ whole genome shotgun (WGS) entry which is preliminary data.</text>
</comment>
<name>A0A3M7PBZ4_BRAPC</name>
<accession>A0A3M7PBZ4</accession>
<keyword evidence="1" id="KW-0472">Membrane</keyword>
<protein>
    <submittedName>
        <fullName evidence="2">Uncharacterized protein</fullName>
    </submittedName>
</protein>
<evidence type="ECO:0000313" key="3">
    <source>
        <dbReference type="Proteomes" id="UP000276133"/>
    </source>
</evidence>
<feature type="transmembrane region" description="Helical" evidence="1">
    <location>
        <begin position="16"/>
        <end position="42"/>
    </location>
</feature>